<dbReference type="InterPro" id="IPR018649">
    <property type="entry name" value="SHOCT"/>
</dbReference>
<name>A0ABW1D4D2_9ACTN</name>
<evidence type="ECO:0000313" key="5">
    <source>
        <dbReference type="Proteomes" id="UP001596058"/>
    </source>
</evidence>
<evidence type="ECO:0000256" key="1">
    <source>
        <dbReference type="SAM" id="MobiDB-lite"/>
    </source>
</evidence>
<sequence length="302" mass="33547">MDELRGKAATWQFDEEKVVIQYVSRWRTHALLKILARCEVPLAAVAAVDFSAAGKKGWQLQLRLRERADPYAAVGSLLPEKGQPFLLTGGPDTELVAEYHADQLRLAADAVRLVTGPRPAEEYALGLVPPVPLHIRTSEGTAMFDGETIRLEWSDDAGSRKNKKRRMEYALKDVRRVEWFPQKSMDEGYLRIVTWEEDGDVKSAKPSKDFACLLTEDSAKQDAWTLVMAATVTAHLWAATPGPGSERAQLTAGPGRAQLTAGPDAEPRSVYDRIRELGRLHAEGLLTDEEFASKKAELLDRL</sequence>
<dbReference type="Proteomes" id="UP001596058">
    <property type="component" value="Unassembled WGS sequence"/>
</dbReference>
<dbReference type="InterPro" id="IPR027860">
    <property type="entry name" value="DUF4429"/>
</dbReference>
<feature type="domain" description="DUF4429" evidence="3">
    <location>
        <begin position="11"/>
        <end position="104"/>
    </location>
</feature>
<dbReference type="EMBL" id="JBHSPA010000065">
    <property type="protein sequence ID" value="MFC5831566.1"/>
    <property type="molecule type" value="Genomic_DNA"/>
</dbReference>
<feature type="domain" description="DUF4429" evidence="3">
    <location>
        <begin position="143"/>
        <end position="232"/>
    </location>
</feature>
<feature type="domain" description="SHOCT" evidence="2">
    <location>
        <begin position="272"/>
        <end position="299"/>
    </location>
</feature>
<keyword evidence="5" id="KW-1185">Reference proteome</keyword>
<gene>
    <name evidence="4" type="ORF">ACFPZ3_47625</name>
</gene>
<dbReference type="Pfam" id="PF09851">
    <property type="entry name" value="SHOCT"/>
    <property type="match status" value="1"/>
</dbReference>
<accession>A0ABW1D4D2</accession>
<protein>
    <submittedName>
        <fullName evidence="4">DUF4429 domain-containing protein</fullName>
    </submittedName>
</protein>
<evidence type="ECO:0000259" key="3">
    <source>
        <dbReference type="Pfam" id="PF14472"/>
    </source>
</evidence>
<comment type="caution">
    <text evidence="4">The sequence shown here is derived from an EMBL/GenBank/DDBJ whole genome shotgun (WGS) entry which is preliminary data.</text>
</comment>
<reference evidence="5" key="1">
    <citation type="journal article" date="2019" name="Int. J. Syst. Evol. Microbiol.">
        <title>The Global Catalogue of Microorganisms (GCM) 10K type strain sequencing project: providing services to taxonomists for standard genome sequencing and annotation.</title>
        <authorList>
            <consortium name="The Broad Institute Genomics Platform"/>
            <consortium name="The Broad Institute Genome Sequencing Center for Infectious Disease"/>
            <person name="Wu L."/>
            <person name="Ma J."/>
        </authorList>
    </citation>
    <scope>NUCLEOTIDE SEQUENCE [LARGE SCALE GENOMIC DNA]</scope>
    <source>
        <strain evidence="5">CCUG 53903</strain>
    </source>
</reference>
<proteinExistence type="predicted"/>
<dbReference type="Pfam" id="PF14472">
    <property type="entry name" value="DUF4429"/>
    <property type="match status" value="2"/>
</dbReference>
<feature type="region of interest" description="Disordered" evidence="1">
    <location>
        <begin position="240"/>
        <end position="265"/>
    </location>
</feature>
<organism evidence="4 5">
    <name type="scientific">Nonomuraea insulae</name>
    <dbReference type="NCBI Taxonomy" id="1616787"/>
    <lineage>
        <taxon>Bacteria</taxon>
        <taxon>Bacillati</taxon>
        <taxon>Actinomycetota</taxon>
        <taxon>Actinomycetes</taxon>
        <taxon>Streptosporangiales</taxon>
        <taxon>Streptosporangiaceae</taxon>
        <taxon>Nonomuraea</taxon>
    </lineage>
</organism>
<evidence type="ECO:0000259" key="2">
    <source>
        <dbReference type="Pfam" id="PF09851"/>
    </source>
</evidence>
<dbReference type="RefSeq" id="WP_379521035.1">
    <property type="nucleotide sequence ID" value="NZ_JBHSPA010000065.1"/>
</dbReference>
<evidence type="ECO:0000313" key="4">
    <source>
        <dbReference type="EMBL" id="MFC5831566.1"/>
    </source>
</evidence>